<dbReference type="Proteomes" id="UP001230005">
    <property type="component" value="Unassembled WGS sequence"/>
</dbReference>
<accession>A0ABT9ZUW7</accession>
<protein>
    <submittedName>
        <fullName evidence="1">Uncharacterized protein</fullName>
    </submittedName>
</protein>
<reference evidence="1 2" key="1">
    <citation type="submission" date="2023-07" db="EMBL/GenBank/DDBJ databases">
        <title>Genomic Encyclopedia of Type Strains, Phase IV (KMG-IV): sequencing the most valuable type-strain genomes for metagenomic binning, comparative biology and taxonomic classification.</title>
        <authorList>
            <person name="Goeker M."/>
        </authorList>
    </citation>
    <scope>NUCLEOTIDE SEQUENCE [LARGE SCALE GENOMIC DNA]</scope>
    <source>
        <strain evidence="1 2">DSM 9768</strain>
    </source>
</reference>
<evidence type="ECO:0000313" key="1">
    <source>
        <dbReference type="EMBL" id="MDQ0255033.1"/>
    </source>
</evidence>
<dbReference type="EMBL" id="JAUSUG010000008">
    <property type="protein sequence ID" value="MDQ0255033.1"/>
    <property type="molecule type" value="Genomic_DNA"/>
</dbReference>
<organism evidence="1 2">
    <name type="scientific">Evansella vedderi</name>
    <dbReference type="NCBI Taxonomy" id="38282"/>
    <lineage>
        <taxon>Bacteria</taxon>
        <taxon>Bacillati</taxon>
        <taxon>Bacillota</taxon>
        <taxon>Bacilli</taxon>
        <taxon>Bacillales</taxon>
        <taxon>Bacillaceae</taxon>
        <taxon>Evansella</taxon>
    </lineage>
</organism>
<evidence type="ECO:0000313" key="2">
    <source>
        <dbReference type="Proteomes" id="UP001230005"/>
    </source>
</evidence>
<sequence length="35" mass="3797">MTLGCSSKAKLANVLRRVIAGAEEETQFFPEEAEA</sequence>
<proteinExistence type="predicted"/>
<comment type="caution">
    <text evidence="1">The sequence shown here is derived from an EMBL/GenBank/DDBJ whole genome shotgun (WGS) entry which is preliminary data.</text>
</comment>
<keyword evidence="2" id="KW-1185">Reference proteome</keyword>
<name>A0ABT9ZUW7_9BACI</name>
<gene>
    <name evidence="1" type="ORF">J2S74_002415</name>
</gene>